<dbReference type="Proteomes" id="UP000694568">
    <property type="component" value="Unplaced"/>
</dbReference>
<name>A0A8C9YK17_SANLU</name>
<dbReference type="KEGG" id="sluc:116040300"/>
<dbReference type="OrthoDB" id="5989533at2759"/>
<dbReference type="Ensembl" id="ENSSLUT00000026694.1">
    <property type="protein sequence ID" value="ENSSLUP00000025839.1"/>
    <property type="gene ID" value="ENSSLUG00000011758.1"/>
</dbReference>
<dbReference type="GeneTree" id="ENSGT00940000182042"/>
<reference evidence="2" key="2">
    <citation type="submission" date="2025-09" db="UniProtKB">
        <authorList>
            <consortium name="Ensembl"/>
        </authorList>
    </citation>
    <scope>IDENTIFICATION</scope>
</reference>
<feature type="compositionally biased region" description="Basic and acidic residues" evidence="1">
    <location>
        <begin position="151"/>
        <end position="160"/>
    </location>
</feature>
<sequence>MSNVQMLRALVKQRLTAAAEEIFGLFERTIVEYEEELCRSKEENKRQRELLDSVFNPQLRLHRADVEQLLVVKEEVPPEQQEGSSSVDQEEPEPPPHIKEELWSSQEREQLQGLEEADITKFPFTLVHVKSEDDEEKAQSSQLHQRHTQHMKTEADREDCGGPEPPRNSHPPLQPETEDQTGDSSEHETDDSADWKETREPQSASNSLKHDSRSSPQTSEKKLLNAISGLSRQLTLLAADVNEQFTAVNSRLLSIEDRLDTLESKNCVEETNSKKRRRVHNPKIAEAVRRLHNSETNCRRYDPAQGLSSPHNEAVTSYLVGVMSASPDLHDADNDAFVSACKTYYETVRRSFRFKQPDLASQVEAVKSSARSRSRRKRLLEARQSVLAEDEVDLWKCATVDLMSDEEDGIVDGVSGWIVRPPSFRSQELTKLCATLQSRLEAIPKYRATHHRRLQIGPNSDRMPPVTYSSEAANGHFTVL</sequence>
<proteinExistence type="predicted"/>
<dbReference type="AlphaFoldDB" id="A0A8C9YK17"/>
<dbReference type="Pfam" id="PF15394">
    <property type="entry name" value="DUF4616"/>
    <property type="match status" value="1"/>
</dbReference>
<feature type="compositionally biased region" description="Basic and acidic residues" evidence="1">
    <location>
        <begin position="94"/>
        <end position="110"/>
    </location>
</feature>
<organism evidence="2 3">
    <name type="scientific">Sander lucioperca</name>
    <name type="common">Pike-perch</name>
    <name type="synonym">Perca lucioperca</name>
    <dbReference type="NCBI Taxonomy" id="283035"/>
    <lineage>
        <taxon>Eukaryota</taxon>
        <taxon>Metazoa</taxon>
        <taxon>Chordata</taxon>
        <taxon>Craniata</taxon>
        <taxon>Vertebrata</taxon>
        <taxon>Euteleostomi</taxon>
        <taxon>Actinopterygii</taxon>
        <taxon>Neopterygii</taxon>
        <taxon>Teleostei</taxon>
        <taxon>Neoteleostei</taxon>
        <taxon>Acanthomorphata</taxon>
        <taxon>Eupercaria</taxon>
        <taxon>Perciformes</taxon>
        <taxon>Percoidei</taxon>
        <taxon>Percidae</taxon>
        <taxon>Luciopercinae</taxon>
        <taxon>Sander</taxon>
    </lineage>
</organism>
<dbReference type="RefSeq" id="XP_035851671.1">
    <property type="nucleotide sequence ID" value="XM_035995778.1"/>
</dbReference>
<dbReference type="GeneID" id="116040300"/>
<evidence type="ECO:0000313" key="2">
    <source>
        <dbReference type="Ensembl" id="ENSSLUP00000025839.1"/>
    </source>
</evidence>
<feature type="region of interest" description="Disordered" evidence="1">
    <location>
        <begin position="74"/>
        <end position="117"/>
    </location>
</feature>
<gene>
    <name evidence="2" type="primary">LOC116040300</name>
</gene>
<dbReference type="PANTHER" id="PTHR14375">
    <property type="entry name" value="SIMILAR TO RIKEN CDNA 4931414P19"/>
    <property type="match status" value="1"/>
</dbReference>
<dbReference type="InterPro" id="IPR028101">
    <property type="entry name" value="DUF4616"/>
</dbReference>
<keyword evidence="3" id="KW-1185">Reference proteome</keyword>
<dbReference type="PANTHER" id="PTHR14375:SF2">
    <property type="entry name" value="SIMILAR TO RIKEN CDNA 4931414P19"/>
    <property type="match status" value="1"/>
</dbReference>
<accession>A0A8C9YK17</accession>
<protein>
    <submittedName>
        <fullName evidence="2">Uncharacterized protein</fullName>
    </submittedName>
</protein>
<feature type="region of interest" description="Disordered" evidence="1">
    <location>
        <begin position="131"/>
        <end position="220"/>
    </location>
</feature>
<evidence type="ECO:0000256" key="1">
    <source>
        <dbReference type="SAM" id="MobiDB-lite"/>
    </source>
</evidence>
<feature type="compositionally biased region" description="Basic and acidic residues" evidence="1">
    <location>
        <begin position="208"/>
        <end position="220"/>
    </location>
</feature>
<reference evidence="2" key="1">
    <citation type="submission" date="2025-08" db="UniProtKB">
        <authorList>
            <consortium name="Ensembl"/>
        </authorList>
    </citation>
    <scope>IDENTIFICATION</scope>
</reference>
<feature type="compositionally biased region" description="Pro residues" evidence="1">
    <location>
        <begin position="163"/>
        <end position="174"/>
    </location>
</feature>
<evidence type="ECO:0000313" key="3">
    <source>
        <dbReference type="Proteomes" id="UP000694568"/>
    </source>
</evidence>